<feature type="region of interest" description="Disordered" evidence="1">
    <location>
        <begin position="1"/>
        <end position="50"/>
    </location>
</feature>
<feature type="transmembrane region" description="Helical" evidence="2">
    <location>
        <begin position="166"/>
        <end position="185"/>
    </location>
</feature>
<keyword evidence="2" id="KW-0812">Transmembrane</keyword>
<dbReference type="Pfam" id="PF12811">
    <property type="entry name" value="BaxI_1"/>
    <property type="match status" value="1"/>
</dbReference>
<dbReference type="PANTHER" id="PTHR41282:SF1">
    <property type="entry name" value="CONSERVED TRANSMEMBRANE PROTEIN-RELATED"/>
    <property type="match status" value="1"/>
</dbReference>
<accession>A0A7W3PFN4</accession>
<reference evidence="3 4" key="1">
    <citation type="submission" date="2020-07" db="EMBL/GenBank/DDBJ databases">
        <title>Sequencing the genomes of 1000 actinobacteria strains.</title>
        <authorList>
            <person name="Klenk H.-P."/>
        </authorList>
    </citation>
    <scope>NUCLEOTIDE SEQUENCE [LARGE SCALE GENOMIC DNA]</scope>
    <source>
        <strain evidence="3 4">DSM 44121</strain>
    </source>
</reference>
<evidence type="ECO:0000256" key="1">
    <source>
        <dbReference type="SAM" id="MobiDB-lite"/>
    </source>
</evidence>
<dbReference type="AlphaFoldDB" id="A0A7W3PFN4"/>
<evidence type="ECO:0000313" key="4">
    <source>
        <dbReference type="Proteomes" id="UP000540568"/>
    </source>
</evidence>
<evidence type="ECO:0000256" key="2">
    <source>
        <dbReference type="SAM" id="Phobius"/>
    </source>
</evidence>
<proteinExistence type="predicted"/>
<feature type="transmembrane region" description="Helical" evidence="2">
    <location>
        <begin position="110"/>
        <end position="129"/>
    </location>
</feature>
<comment type="caution">
    <text evidence="3">The sequence shown here is derived from an EMBL/GenBank/DDBJ whole genome shotgun (WGS) entry which is preliminary data.</text>
</comment>
<feature type="transmembrane region" description="Helical" evidence="2">
    <location>
        <begin position="197"/>
        <end position="219"/>
    </location>
</feature>
<keyword evidence="2" id="KW-1133">Transmembrane helix</keyword>
<keyword evidence="2" id="KW-0472">Membrane</keyword>
<name>A0A7W3PFN4_9MICO</name>
<sequence>MSNPVFSRSDVFGEPRRTGNAGGRRGGTATYPNQSPAYGTPPQPGQYGQYGAAGQQAMDASQLDAMYESPSATTADTKRLTYDDVIIKTGGLLALLVVVAAATWTLVPPAMLSMVMIVGAIGGLVLGLVNAFKRNPSPALIVLYTVFQGAFLGAISLVYSQIAQGAVPQAVIGTVSVFAVSLFLFKSGKVRVTPKFTRWLMFALIGYALFSLINFVLLITGVLDGFGMRSGPIGVIVGLVAVGLAAASLIVDFDSIKRGVEAGVPAKMAWSAAFGLLVTLIWLYLEILRIVAIFNSSD</sequence>
<dbReference type="Proteomes" id="UP000540568">
    <property type="component" value="Unassembled WGS sequence"/>
</dbReference>
<feature type="transmembrane region" description="Helical" evidence="2">
    <location>
        <begin position="272"/>
        <end position="294"/>
    </location>
</feature>
<feature type="transmembrane region" description="Helical" evidence="2">
    <location>
        <begin position="85"/>
        <end position="104"/>
    </location>
</feature>
<dbReference type="PANTHER" id="PTHR41282">
    <property type="entry name" value="CONSERVED TRANSMEMBRANE PROTEIN-RELATED"/>
    <property type="match status" value="1"/>
</dbReference>
<gene>
    <name evidence="3" type="ORF">FHX71_004079</name>
</gene>
<dbReference type="RefSeq" id="WP_182619255.1">
    <property type="nucleotide sequence ID" value="NZ_BAAATF010000010.1"/>
</dbReference>
<feature type="transmembrane region" description="Helical" evidence="2">
    <location>
        <begin position="231"/>
        <end position="251"/>
    </location>
</feature>
<keyword evidence="4" id="KW-1185">Reference proteome</keyword>
<dbReference type="InterPro" id="IPR010539">
    <property type="entry name" value="BaxI_1-like"/>
</dbReference>
<organism evidence="3 4">
    <name type="scientific">Promicromonospora sukumoe</name>
    <dbReference type="NCBI Taxonomy" id="88382"/>
    <lineage>
        <taxon>Bacteria</taxon>
        <taxon>Bacillati</taxon>
        <taxon>Actinomycetota</taxon>
        <taxon>Actinomycetes</taxon>
        <taxon>Micrococcales</taxon>
        <taxon>Promicromonosporaceae</taxon>
        <taxon>Promicromonospora</taxon>
    </lineage>
</organism>
<feature type="transmembrane region" description="Helical" evidence="2">
    <location>
        <begin position="141"/>
        <end position="160"/>
    </location>
</feature>
<evidence type="ECO:0000313" key="3">
    <source>
        <dbReference type="EMBL" id="MBA8810103.1"/>
    </source>
</evidence>
<dbReference type="EMBL" id="JACGWV010000002">
    <property type="protein sequence ID" value="MBA8810103.1"/>
    <property type="molecule type" value="Genomic_DNA"/>
</dbReference>
<protein>
    <submittedName>
        <fullName evidence="3">Putative YccA/Bax inhibitor family protein</fullName>
    </submittedName>
</protein>
<dbReference type="PIRSF" id="PIRSF009160">
    <property type="entry name" value="UCP009160"/>
    <property type="match status" value="1"/>
</dbReference>